<evidence type="ECO:0000313" key="3">
    <source>
        <dbReference type="Proteomes" id="UP000284706"/>
    </source>
</evidence>
<dbReference type="STRING" id="231916.A0A409WSZ1"/>
<feature type="compositionally biased region" description="Basic and acidic residues" evidence="1">
    <location>
        <begin position="313"/>
        <end position="324"/>
    </location>
</feature>
<dbReference type="AlphaFoldDB" id="A0A409WSZ1"/>
<organism evidence="2 3">
    <name type="scientific">Gymnopilus dilepis</name>
    <dbReference type="NCBI Taxonomy" id="231916"/>
    <lineage>
        <taxon>Eukaryota</taxon>
        <taxon>Fungi</taxon>
        <taxon>Dikarya</taxon>
        <taxon>Basidiomycota</taxon>
        <taxon>Agaricomycotina</taxon>
        <taxon>Agaricomycetes</taxon>
        <taxon>Agaricomycetidae</taxon>
        <taxon>Agaricales</taxon>
        <taxon>Agaricineae</taxon>
        <taxon>Hymenogastraceae</taxon>
        <taxon>Gymnopilus</taxon>
    </lineage>
</organism>
<keyword evidence="3" id="KW-1185">Reference proteome</keyword>
<proteinExistence type="predicted"/>
<dbReference type="EMBL" id="NHYE01004845">
    <property type="protein sequence ID" value="PPQ81644.1"/>
    <property type="molecule type" value="Genomic_DNA"/>
</dbReference>
<comment type="caution">
    <text evidence="2">The sequence shown here is derived from an EMBL/GenBank/DDBJ whole genome shotgun (WGS) entry which is preliminary data.</text>
</comment>
<dbReference type="OrthoDB" id="3034725at2759"/>
<dbReference type="Proteomes" id="UP000284706">
    <property type="component" value="Unassembled WGS sequence"/>
</dbReference>
<feature type="compositionally biased region" description="Low complexity" evidence="1">
    <location>
        <begin position="353"/>
        <end position="366"/>
    </location>
</feature>
<name>A0A409WSZ1_9AGAR</name>
<evidence type="ECO:0000256" key="1">
    <source>
        <dbReference type="SAM" id="MobiDB-lite"/>
    </source>
</evidence>
<accession>A0A409WSZ1</accession>
<evidence type="ECO:0000313" key="2">
    <source>
        <dbReference type="EMBL" id="PPQ81644.1"/>
    </source>
</evidence>
<dbReference type="InParanoid" id="A0A409WSZ1"/>
<feature type="region of interest" description="Disordered" evidence="1">
    <location>
        <begin position="304"/>
        <end position="366"/>
    </location>
</feature>
<feature type="compositionally biased region" description="Basic and acidic residues" evidence="1">
    <location>
        <begin position="333"/>
        <end position="347"/>
    </location>
</feature>
<protein>
    <submittedName>
        <fullName evidence="2">Uncharacterized protein</fullName>
    </submittedName>
</protein>
<gene>
    <name evidence="2" type="ORF">CVT26_013895</name>
</gene>
<sequence>MAHSQEILDLVNPWQAVRFRQTEITLDKAIASLQSDHPLISAKPVNSAGNRWMLYQGNTNKVAVLSHAGIWAWASPLQTGNFVPEGQTAPEGIPEGRIQSMPNYKCEFSYAFDTTVDDSFWNHVLALEAFVTSHTNFNKAGRKRRGWQSGRDPSLRSKYVVGAKVFSRRTPLNAKDTNTADGSEFNVPYEIHPWLLEGLNNYPELFQVPNPQRPMYYDFANGIAKKLEDTNEPTFEKNDIVRVVFTVSFVVGTKGWYTEITPVEFTRVGKIPEALTSSADPSAVPDITSDFARLEDGVPIVLLDDDPSLGKRKAQDDLMEEHAPAKKPSSRSEATRDTTEKENEHRQLGKQNGVSRRSASGSKAKS</sequence>
<reference evidence="2 3" key="1">
    <citation type="journal article" date="2018" name="Evol. Lett.">
        <title>Horizontal gene cluster transfer increased hallucinogenic mushroom diversity.</title>
        <authorList>
            <person name="Reynolds H.T."/>
            <person name="Vijayakumar V."/>
            <person name="Gluck-Thaler E."/>
            <person name="Korotkin H.B."/>
            <person name="Matheny P.B."/>
            <person name="Slot J.C."/>
        </authorList>
    </citation>
    <scope>NUCLEOTIDE SEQUENCE [LARGE SCALE GENOMIC DNA]</scope>
    <source>
        <strain evidence="2 3">SRW20</strain>
    </source>
</reference>